<dbReference type="InterPro" id="IPR041657">
    <property type="entry name" value="HTH_17"/>
</dbReference>
<gene>
    <name evidence="2" type="ORF">LCGC14_1172000</name>
</gene>
<dbReference type="GO" id="GO:0003677">
    <property type="term" value="F:DNA binding"/>
    <property type="evidence" value="ECO:0007669"/>
    <property type="project" value="InterPro"/>
</dbReference>
<protein>
    <recommendedName>
        <fullName evidence="1">Helix-turn-helix domain-containing protein</fullName>
    </recommendedName>
</protein>
<organism evidence="2">
    <name type="scientific">marine sediment metagenome</name>
    <dbReference type="NCBI Taxonomy" id="412755"/>
    <lineage>
        <taxon>unclassified sequences</taxon>
        <taxon>metagenomes</taxon>
        <taxon>ecological metagenomes</taxon>
    </lineage>
</organism>
<reference evidence="2" key="1">
    <citation type="journal article" date="2015" name="Nature">
        <title>Complex archaea that bridge the gap between prokaryotes and eukaryotes.</title>
        <authorList>
            <person name="Spang A."/>
            <person name="Saw J.H."/>
            <person name="Jorgensen S.L."/>
            <person name="Zaremba-Niedzwiedzka K."/>
            <person name="Martijn J."/>
            <person name="Lind A.E."/>
            <person name="van Eijk R."/>
            <person name="Schleper C."/>
            <person name="Guy L."/>
            <person name="Ettema T.J."/>
        </authorList>
    </citation>
    <scope>NUCLEOTIDE SEQUENCE</scope>
</reference>
<dbReference type="EMBL" id="LAZR01005797">
    <property type="protein sequence ID" value="KKM97049.1"/>
    <property type="molecule type" value="Genomic_DNA"/>
</dbReference>
<sequence length="89" mass="10020">MTSELLTVPEVAALFRVQVSTVRAWIRPSQGRRQRLPYIKLGRCVRIRRRDAEALIESSVVPVQTGNRDQLVVSGVPAYQVVEATKCRS</sequence>
<evidence type="ECO:0000259" key="1">
    <source>
        <dbReference type="Pfam" id="PF12728"/>
    </source>
</evidence>
<feature type="domain" description="Helix-turn-helix" evidence="1">
    <location>
        <begin position="5"/>
        <end position="58"/>
    </location>
</feature>
<accession>A0A0F9LPM3</accession>
<proteinExistence type="predicted"/>
<dbReference type="Pfam" id="PF12728">
    <property type="entry name" value="HTH_17"/>
    <property type="match status" value="1"/>
</dbReference>
<dbReference type="SUPFAM" id="SSF46955">
    <property type="entry name" value="Putative DNA-binding domain"/>
    <property type="match status" value="1"/>
</dbReference>
<dbReference type="AlphaFoldDB" id="A0A0F9LPM3"/>
<evidence type="ECO:0000313" key="2">
    <source>
        <dbReference type="EMBL" id="KKM97049.1"/>
    </source>
</evidence>
<comment type="caution">
    <text evidence="2">The sequence shown here is derived from an EMBL/GenBank/DDBJ whole genome shotgun (WGS) entry which is preliminary data.</text>
</comment>
<dbReference type="NCBIfam" id="TIGR01764">
    <property type="entry name" value="excise"/>
    <property type="match status" value="1"/>
</dbReference>
<dbReference type="InterPro" id="IPR009061">
    <property type="entry name" value="DNA-bd_dom_put_sf"/>
</dbReference>
<name>A0A0F9LPM3_9ZZZZ</name>
<dbReference type="InterPro" id="IPR010093">
    <property type="entry name" value="SinI_DNA-bd"/>
</dbReference>